<dbReference type="InterPro" id="IPR011992">
    <property type="entry name" value="EF-hand-dom_pair"/>
</dbReference>
<gene>
    <name evidence="5" type="primary">LOC101858753</name>
</gene>
<keyword evidence="2" id="KW-0677">Repeat</keyword>
<evidence type="ECO:0000313" key="5">
    <source>
        <dbReference type="RefSeq" id="XP_005089332.1"/>
    </source>
</evidence>
<dbReference type="RefSeq" id="XP_005089332.1">
    <property type="nucleotide sequence ID" value="XM_005089275.3"/>
</dbReference>
<dbReference type="SUPFAM" id="SSF47473">
    <property type="entry name" value="EF-hand"/>
    <property type="match status" value="1"/>
</dbReference>
<evidence type="ECO:0000256" key="2">
    <source>
        <dbReference type="ARBA" id="ARBA00022737"/>
    </source>
</evidence>
<keyword evidence="1" id="KW-0479">Metal-binding</keyword>
<name>A0ABM0JAP8_APLCA</name>
<evidence type="ECO:0000313" key="4">
    <source>
        <dbReference type="Proteomes" id="UP000694888"/>
    </source>
</evidence>
<keyword evidence="4" id="KW-1185">Reference proteome</keyword>
<reference evidence="5" key="1">
    <citation type="submission" date="2025-08" db="UniProtKB">
        <authorList>
            <consortium name="RefSeq"/>
        </authorList>
    </citation>
    <scope>IDENTIFICATION</scope>
</reference>
<proteinExistence type="predicted"/>
<accession>A0ABM0JAP8</accession>
<dbReference type="PANTHER" id="PTHR45942">
    <property type="entry name" value="PROTEIN PHOSPATASE 3 REGULATORY SUBUNIT B ALPHA ISOFORM TYPE 1"/>
    <property type="match status" value="1"/>
</dbReference>
<organism evidence="4 5">
    <name type="scientific">Aplysia californica</name>
    <name type="common">California sea hare</name>
    <dbReference type="NCBI Taxonomy" id="6500"/>
    <lineage>
        <taxon>Eukaryota</taxon>
        <taxon>Metazoa</taxon>
        <taxon>Spiralia</taxon>
        <taxon>Lophotrochozoa</taxon>
        <taxon>Mollusca</taxon>
        <taxon>Gastropoda</taxon>
        <taxon>Heterobranchia</taxon>
        <taxon>Euthyneura</taxon>
        <taxon>Tectipleura</taxon>
        <taxon>Aplysiida</taxon>
        <taxon>Aplysioidea</taxon>
        <taxon>Aplysiidae</taxon>
        <taxon>Aplysia</taxon>
    </lineage>
</organism>
<dbReference type="GeneID" id="101858753"/>
<evidence type="ECO:0000256" key="1">
    <source>
        <dbReference type="ARBA" id="ARBA00022723"/>
    </source>
</evidence>
<evidence type="ECO:0000256" key="3">
    <source>
        <dbReference type="SAM" id="MobiDB-lite"/>
    </source>
</evidence>
<sequence>MGNANGPARAAASNPAQQGGHRGARQTDDYAYATFSTRQRQALQRRYQTYDRHENQGIPLDVCLAMPEFAGNKLITILIHDYLDPNTGRLHLQDFIKFCLFLSPYTSPEEKKKALFESFNVYGTDTFTHDEIFRLYKVLLGHVVSDDHILALTFQTLRHPSLRKQGQITKDEFFKMIPDTEMEEKLTVCFNIPAS</sequence>
<feature type="region of interest" description="Disordered" evidence="3">
    <location>
        <begin position="1"/>
        <end position="25"/>
    </location>
</feature>
<protein>
    <submittedName>
        <fullName evidence="5">Uncharacterized protein LOC101858753</fullName>
    </submittedName>
</protein>
<dbReference type="Gene3D" id="1.10.238.10">
    <property type="entry name" value="EF-hand"/>
    <property type="match status" value="1"/>
</dbReference>
<dbReference type="Proteomes" id="UP000694888">
    <property type="component" value="Unplaced"/>
</dbReference>